<organism evidence="2 3">
    <name type="scientific">Candidatus Gottesmanbacteria bacterium GW2011_GWA2_43_14</name>
    <dbReference type="NCBI Taxonomy" id="1618443"/>
    <lineage>
        <taxon>Bacteria</taxon>
        <taxon>Candidatus Gottesmaniibacteriota</taxon>
    </lineage>
</organism>
<dbReference type="Proteomes" id="UP000034894">
    <property type="component" value="Unassembled WGS sequence"/>
</dbReference>
<reference evidence="2 3" key="1">
    <citation type="journal article" date="2015" name="Nature">
        <title>rRNA introns, odd ribosomes, and small enigmatic genomes across a large radiation of phyla.</title>
        <authorList>
            <person name="Brown C.T."/>
            <person name="Hug L.A."/>
            <person name="Thomas B.C."/>
            <person name="Sharon I."/>
            <person name="Castelle C.J."/>
            <person name="Singh A."/>
            <person name="Wilkins M.J."/>
            <person name="Williams K.H."/>
            <person name="Banfield J.F."/>
        </authorList>
    </citation>
    <scope>NUCLEOTIDE SEQUENCE [LARGE SCALE GENOMIC DNA]</scope>
</reference>
<gene>
    <name evidence="2" type="ORF">UV73_C0005G0098</name>
</gene>
<keyword evidence="1" id="KW-0472">Membrane</keyword>
<evidence type="ECO:0000313" key="2">
    <source>
        <dbReference type="EMBL" id="KKS97821.1"/>
    </source>
</evidence>
<dbReference type="EMBL" id="LCFP01000005">
    <property type="protein sequence ID" value="KKS97821.1"/>
    <property type="molecule type" value="Genomic_DNA"/>
</dbReference>
<proteinExistence type="predicted"/>
<evidence type="ECO:0000256" key="1">
    <source>
        <dbReference type="SAM" id="Phobius"/>
    </source>
</evidence>
<feature type="transmembrane region" description="Helical" evidence="1">
    <location>
        <begin position="271"/>
        <end position="289"/>
    </location>
</feature>
<comment type="caution">
    <text evidence="2">The sequence shown here is derived from an EMBL/GenBank/DDBJ whole genome shotgun (WGS) entry which is preliminary data.</text>
</comment>
<protein>
    <submittedName>
        <fullName evidence="2">Uncharacterized protein</fullName>
    </submittedName>
</protein>
<keyword evidence="1" id="KW-1133">Transmembrane helix</keyword>
<keyword evidence="1" id="KW-0812">Transmembrane</keyword>
<name>A0A0G1FS23_9BACT</name>
<dbReference type="AlphaFoldDB" id="A0A0G1FS23"/>
<accession>A0A0G1FS23</accession>
<sequence>MKRFLFPILILFFTVLIMPRDVKGQSIALSVSPPILELMIQPGKNVNQEFSLTNLGEDTFIRINIAELSTDGLEEIAPENRLPWLEVSLDGNPTDKPLLVRQDEKLKLNLRINPGQNIEQKDYYRALTFTTIPYPHDPQTQVKVSQTIASLLLIGISSQGLPKKAEIISKIPRLIDSFDSLIFDITLRNSGHAYFRPNGSINLYGPLAKAQYRILPQVIMVNQERKLLLEKKNQPVDRIKGFLLGRYRLETDFVLDEGTIQVKDVKTFYAVPWKATLLILLSWFVFRFIRKARNKKKGNRKI</sequence>
<evidence type="ECO:0000313" key="3">
    <source>
        <dbReference type="Proteomes" id="UP000034894"/>
    </source>
</evidence>
<dbReference type="STRING" id="1618443.UV73_C0005G0098"/>